<evidence type="ECO:0000256" key="1">
    <source>
        <dbReference type="SAM" id="MobiDB-lite"/>
    </source>
</evidence>
<comment type="caution">
    <text evidence="2">The sequence shown here is derived from an EMBL/GenBank/DDBJ whole genome shotgun (WGS) entry which is preliminary data.</text>
</comment>
<protein>
    <recommendedName>
        <fullName evidence="4">Dopamine receptor D4</fullName>
    </recommendedName>
</protein>
<feature type="region of interest" description="Disordered" evidence="1">
    <location>
        <begin position="1"/>
        <end position="49"/>
    </location>
</feature>
<dbReference type="EMBL" id="JASSZA010000014">
    <property type="protein sequence ID" value="KAK2094101.1"/>
    <property type="molecule type" value="Genomic_DNA"/>
</dbReference>
<evidence type="ECO:0000313" key="3">
    <source>
        <dbReference type="Proteomes" id="UP001266305"/>
    </source>
</evidence>
<gene>
    <name evidence="2" type="ORF">P7K49_027839</name>
</gene>
<organism evidence="2 3">
    <name type="scientific">Saguinus oedipus</name>
    <name type="common">Cotton-top tamarin</name>
    <name type="synonym">Oedipomidas oedipus</name>
    <dbReference type="NCBI Taxonomy" id="9490"/>
    <lineage>
        <taxon>Eukaryota</taxon>
        <taxon>Metazoa</taxon>
        <taxon>Chordata</taxon>
        <taxon>Craniata</taxon>
        <taxon>Vertebrata</taxon>
        <taxon>Euteleostomi</taxon>
        <taxon>Mammalia</taxon>
        <taxon>Eutheria</taxon>
        <taxon>Euarchontoglires</taxon>
        <taxon>Primates</taxon>
        <taxon>Haplorrhini</taxon>
        <taxon>Platyrrhini</taxon>
        <taxon>Cebidae</taxon>
        <taxon>Callitrichinae</taxon>
        <taxon>Saguinus</taxon>
    </lineage>
</organism>
<dbReference type="Proteomes" id="UP001266305">
    <property type="component" value="Unassembled WGS sequence"/>
</dbReference>
<reference evidence="2 3" key="1">
    <citation type="submission" date="2023-05" db="EMBL/GenBank/DDBJ databases">
        <title>B98-5 Cell Line De Novo Hybrid Assembly: An Optical Mapping Approach.</title>
        <authorList>
            <person name="Kananen K."/>
            <person name="Auerbach J.A."/>
            <person name="Kautto E."/>
            <person name="Blachly J.S."/>
        </authorList>
    </citation>
    <scope>NUCLEOTIDE SEQUENCE [LARGE SCALE GENOMIC DNA]</scope>
    <source>
        <strain evidence="2">B95-8</strain>
        <tissue evidence="2">Cell line</tissue>
    </source>
</reference>
<name>A0ABQ9UB35_SAGOE</name>
<feature type="non-terminal residue" evidence="2">
    <location>
        <position position="1"/>
    </location>
</feature>
<accession>A0ABQ9UB35</accession>
<feature type="non-terminal residue" evidence="2">
    <location>
        <position position="92"/>
    </location>
</feature>
<feature type="compositionally biased region" description="Pro residues" evidence="1">
    <location>
        <begin position="28"/>
        <end position="49"/>
    </location>
</feature>
<evidence type="ECO:0008006" key="4">
    <source>
        <dbReference type="Google" id="ProtNLM"/>
    </source>
</evidence>
<keyword evidence="3" id="KW-1185">Reference proteome</keyword>
<feature type="region of interest" description="Disordered" evidence="1">
    <location>
        <begin position="68"/>
        <end position="92"/>
    </location>
</feature>
<proteinExistence type="predicted"/>
<sequence length="92" mass="9467">GSGDVVLLGRGAVGTARLGPGPRGDAPCPSPGRAPPTPVPSPHPRPPPALALPMAAWGIPGRSRRGFAARTVPVVPRRTRGPPRPPPVTWER</sequence>
<evidence type="ECO:0000313" key="2">
    <source>
        <dbReference type="EMBL" id="KAK2094101.1"/>
    </source>
</evidence>
<feature type="compositionally biased region" description="Pro residues" evidence="1">
    <location>
        <begin position="82"/>
        <end position="92"/>
    </location>
</feature>